<keyword evidence="3" id="KW-1185">Reference proteome</keyword>
<sequence>MSIESFILARVAHIVGVVIWIGGVFFVTFVLLPALKNFPLNERLSIFERLEHRFGYWARLAIIMVGISGVLLANQIGFWQRLAEKQLWPIHLMLFVWVIFFIMLFVLEPFIVHKLFHRYASEKPIQAIKVAAVIHWVLCGLSFTAIIGGVMLAHGWSFY</sequence>
<proteinExistence type="predicted"/>
<gene>
    <name evidence="2" type="ORF">NCTC13337_01590</name>
</gene>
<name>A0A380MT84_9GAMM</name>
<accession>A0A380MT84</accession>
<dbReference type="OrthoDB" id="7356530at2"/>
<feature type="transmembrane region" description="Helical" evidence="1">
    <location>
        <begin position="56"/>
        <end position="78"/>
    </location>
</feature>
<reference evidence="2 3" key="1">
    <citation type="submission" date="2018-06" db="EMBL/GenBank/DDBJ databases">
        <authorList>
            <consortium name="Pathogen Informatics"/>
            <person name="Doyle S."/>
        </authorList>
    </citation>
    <scope>NUCLEOTIDE SEQUENCE [LARGE SCALE GENOMIC DNA]</scope>
    <source>
        <strain evidence="2 3">NCTC13337</strain>
    </source>
</reference>
<feature type="transmembrane region" description="Helical" evidence="1">
    <location>
        <begin position="133"/>
        <end position="156"/>
    </location>
</feature>
<keyword evidence="1" id="KW-0472">Membrane</keyword>
<evidence type="ECO:0000313" key="2">
    <source>
        <dbReference type="EMBL" id="SUO95800.1"/>
    </source>
</evidence>
<dbReference type="Proteomes" id="UP000254601">
    <property type="component" value="Unassembled WGS sequence"/>
</dbReference>
<protein>
    <submittedName>
        <fullName evidence="2">Predicted integral membrane protein</fullName>
    </submittedName>
</protein>
<evidence type="ECO:0000313" key="3">
    <source>
        <dbReference type="Proteomes" id="UP000254601"/>
    </source>
</evidence>
<keyword evidence="1" id="KW-0812">Transmembrane</keyword>
<organism evidence="2 3">
    <name type="scientific">Suttonella ornithocola</name>
    <dbReference type="NCBI Taxonomy" id="279832"/>
    <lineage>
        <taxon>Bacteria</taxon>
        <taxon>Pseudomonadati</taxon>
        <taxon>Pseudomonadota</taxon>
        <taxon>Gammaproteobacteria</taxon>
        <taxon>Cardiobacteriales</taxon>
        <taxon>Cardiobacteriaceae</taxon>
        <taxon>Suttonella</taxon>
    </lineage>
</organism>
<evidence type="ECO:0000256" key="1">
    <source>
        <dbReference type="SAM" id="Phobius"/>
    </source>
</evidence>
<dbReference type="RefSeq" id="WP_072577344.1">
    <property type="nucleotide sequence ID" value="NZ_UHIC01000001.1"/>
</dbReference>
<feature type="transmembrane region" description="Helical" evidence="1">
    <location>
        <begin position="12"/>
        <end position="35"/>
    </location>
</feature>
<dbReference type="AlphaFoldDB" id="A0A380MT84"/>
<keyword evidence="1" id="KW-1133">Transmembrane helix</keyword>
<feature type="transmembrane region" description="Helical" evidence="1">
    <location>
        <begin position="90"/>
        <end position="112"/>
    </location>
</feature>
<dbReference type="EMBL" id="UHIC01000001">
    <property type="protein sequence ID" value="SUO95800.1"/>
    <property type="molecule type" value="Genomic_DNA"/>
</dbReference>